<sequence>MISAEEFLAQITPRSTLAAFHDDIAKLRAAKLSYSKIQQFLQLNGVITHVNNVRGYCQRHIEKNHKSTPVEPIPSLAEKSEQQVATTNTKSTTQEAPRHRKTTKKSAKAKTSSSQSHSTSKNEVKPSTKDKAVTQSRTSKKTKTRKNTPKTVAPKDLQTSLF</sequence>
<dbReference type="EMBL" id="JABGBO010000004">
    <property type="protein sequence ID" value="NOL49435.1"/>
    <property type="molecule type" value="Genomic_DNA"/>
</dbReference>
<reference evidence="2 3" key="1">
    <citation type="submission" date="2020-05" db="EMBL/GenBank/DDBJ databases">
        <authorList>
            <person name="Niu N."/>
        </authorList>
    </citation>
    <scope>NUCLEOTIDE SEQUENCE [LARGE SCALE GENOMIC DNA]</scope>
    <source>
        <strain evidence="2 3">LMG10982</strain>
    </source>
</reference>
<comment type="caution">
    <text evidence="2">The sequence shown here is derived from an EMBL/GenBank/DDBJ whole genome shotgun (WGS) entry which is preliminary data.</text>
</comment>
<protein>
    <submittedName>
        <fullName evidence="2">Uncharacterized protein</fullName>
    </submittedName>
</protein>
<feature type="compositionally biased region" description="Basic residues" evidence="1">
    <location>
        <begin position="138"/>
        <end position="148"/>
    </location>
</feature>
<dbReference type="RefSeq" id="WP_171588406.1">
    <property type="nucleotide sequence ID" value="NZ_JABGBO010000004.1"/>
</dbReference>
<name>A0A7Y4L9G2_9BURK</name>
<feature type="compositionally biased region" description="Basic residues" evidence="1">
    <location>
        <begin position="98"/>
        <end position="108"/>
    </location>
</feature>
<feature type="region of interest" description="Disordered" evidence="1">
    <location>
        <begin position="62"/>
        <end position="162"/>
    </location>
</feature>
<keyword evidence="3" id="KW-1185">Reference proteome</keyword>
<accession>A0A7Y4L9G2</accession>
<proteinExistence type="predicted"/>
<feature type="compositionally biased region" description="Low complexity" evidence="1">
    <location>
        <begin position="109"/>
        <end position="119"/>
    </location>
</feature>
<dbReference type="AlphaFoldDB" id="A0A7Y4L9G2"/>
<gene>
    <name evidence="2" type="ORF">HKX40_04695</name>
</gene>
<evidence type="ECO:0000313" key="3">
    <source>
        <dbReference type="Proteomes" id="UP000541421"/>
    </source>
</evidence>
<organism evidence="2 3">
    <name type="scientific">Pelistega europaea</name>
    <dbReference type="NCBI Taxonomy" id="106147"/>
    <lineage>
        <taxon>Bacteria</taxon>
        <taxon>Pseudomonadati</taxon>
        <taxon>Pseudomonadota</taxon>
        <taxon>Betaproteobacteria</taxon>
        <taxon>Burkholderiales</taxon>
        <taxon>Alcaligenaceae</taxon>
        <taxon>Pelistega</taxon>
    </lineage>
</organism>
<dbReference type="Proteomes" id="UP000541421">
    <property type="component" value="Unassembled WGS sequence"/>
</dbReference>
<feature type="compositionally biased region" description="Polar residues" evidence="1">
    <location>
        <begin position="82"/>
        <end position="95"/>
    </location>
</feature>
<feature type="compositionally biased region" description="Basic and acidic residues" evidence="1">
    <location>
        <begin position="120"/>
        <end position="132"/>
    </location>
</feature>
<evidence type="ECO:0000313" key="2">
    <source>
        <dbReference type="EMBL" id="NOL49435.1"/>
    </source>
</evidence>
<evidence type="ECO:0000256" key="1">
    <source>
        <dbReference type="SAM" id="MobiDB-lite"/>
    </source>
</evidence>